<dbReference type="Proteomes" id="UP000691718">
    <property type="component" value="Unassembled WGS sequence"/>
</dbReference>
<keyword evidence="3" id="KW-1185">Reference proteome</keyword>
<gene>
    <name evidence="2" type="ORF">PAPOLLO_LOCUS4866</name>
</gene>
<protein>
    <submittedName>
        <fullName evidence="2">(apollo) hypothetical protein</fullName>
    </submittedName>
</protein>
<dbReference type="OrthoDB" id="6926578at2759"/>
<feature type="compositionally biased region" description="Basic and acidic residues" evidence="1">
    <location>
        <begin position="196"/>
        <end position="205"/>
    </location>
</feature>
<comment type="caution">
    <text evidence="2">The sequence shown here is derived from an EMBL/GenBank/DDBJ whole genome shotgun (WGS) entry which is preliminary data.</text>
</comment>
<feature type="compositionally biased region" description="Polar residues" evidence="1">
    <location>
        <begin position="44"/>
        <end position="58"/>
    </location>
</feature>
<evidence type="ECO:0000313" key="2">
    <source>
        <dbReference type="EMBL" id="CAG4953509.1"/>
    </source>
</evidence>
<organism evidence="2 3">
    <name type="scientific">Parnassius apollo</name>
    <name type="common">Apollo butterfly</name>
    <name type="synonym">Papilio apollo</name>
    <dbReference type="NCBI Taxonomy" id="110799"/>
    <lineage>
        <taxon>Eukaryota</taxon>
        <taxon>Metazoa</taxon>
        <taxon>Ecdysozoa</taxon>
        <taxon>Arthropoda</taxon>
        <taxon>Hexapoda</taxon>
        <taxon>Insecta</taxon>
        <taxon>Pterygota</taxon>
        <taxon>Neoptera</taxon>
        <taxon>Endopterygota</taxon>
        <taxon>Lepidoptera</taxon>
        <taxon>Glossata</taxon>
        <taxon>Ditrysia</taxon>
        <taxon>Papilionoidea</taxon>
        <taxon>Papilionidae</taxon>
        <taxon>Parnassiinae</taxon>
        <taxon>Parnassini</taxon>
        <taxon>Parnassius</taxon>
        <taxon>Parnassius</taxon>
    </lineage>
</organism>
<name>A0A8S3WC56_PARAO</name>
<dbReference type="EMBL" id="CAJQZP010000288">
    <property type="protein sequence ID" value="CAG4953509.1"/>
    <property type="molecule type" value="Genomic_DNA"/>
</dbReference>
<feature type="region of interest" description="Disordered" evidence="1">
    <location>
        <begin position="29"/>
        <end position="58"/>
    </location>
</feature>
<reference evidence="2" key="1">
    <citation type="submission" date="2021-04" db="EMBL/GenBank/DDBJ databases">
        <authorList>
            <person name="Tunstrom K."/>
        </authorList>
    </citation>
    <scope>NUCLEOTIDE SEQUENCE</scope>
</reference>
<feature type="compositionally biased region" description="Basic and acidic residues" evidence="1">
    <location>
        <begin position="224"/>
        <end position="233"/>
    </location>
</feature>
<dbReference type="AlphaFoldDB" id="A0A8S3WC56"/>
<sequence length="247" mass="28566">MNKTPETKIQDVNNVSNVQREYLELLKTPLLRSNNNDEEVKQALQETEPQSSEAPSTQLRLHNHNTISKISLDLRQSLVKKYNTEYSHPYESKLTFFKSESANQHEQRDSTFILDDDIGGKVMDGNIDDDQGWDQYLKNALEEKSDDRKEVPQDHTDRIKYCHDCNTQSINKNTNNRLQIESDCKCARHVYLRGRQNSDDHDKNMKSISILPSDKRQTTAGLDNKNKESKEDKTVIDVTIPTNPLFN</sequence>
<feature type="region of interest" description="Disordered" evidence="1">
    <location>
        <begin position="196"/>
        <end position="233"/>
    </location>
</feature>
<proteinExistence type="predicted"/>
<accession>A0A8S3WC56</accession>
<evidence type="ECO:0000313" key="3">
    <source>
        <dbReference type="Proteomes" id="UP000691718"/>
    </source>
</evidence>
<evidence type="ECO:0000256" key="1">
    <source>
        <dbReference type="SAM" id="MobiDB-lite"/>
    </source>
</evidence>